<sequence length="116" mass="12956">MGHLGVIAFVNKPEIVTGICRSTVTSWQPVPVNQLQSVRLVEKTGSALYKAPKLNSLELCILQHSSGSSRYPNWYRHKISGEQRDNILQDEKSAASAKGKILFSDEMRGVEKCWLV</sequence>
<keyword evidence="2" id="KW-1185">Reference proteome</keyword>
<comment type="caution">
    <text evidence="1">The sequence shown here is derived from an EMBL/GenBank/DDBJ whole genome shotgun (WGS) entry which is preliminary data.</text>
</comment>
<organism evidence="1 2">
    <name type="scientific">Elysia crispata</name>
    <name type="common">lettuce slug</name>
    <dbReference type="NCBI Taxonomy" id="231223"/>
    <lineage>
        <taxon>Eukaryota</taxon>
        <taxon>Metazoa</taxon>
        <taxon>Spiralia</taxon>
        <taxon>Lophotrochozoa</taxon>
        <taxon>Mollusca</taxon>
        <taxon>Gastropoda</taxon>
        <taxon>Heterobranchia</taxon>
        <taxon>Euthyneura</taxon>
        <taxon>Panpulmonata</taxon>
        <taxon>Sacoglossa</taxon>
        <taxon>Placobranchoidea</taxon>
        <taxon>Plakobranchidae</taxon>
        <taxon>Elysia</taxon>
    </lineage>
</organism>
<evidence type="ECO:0000313" key="1">
    <source>
        <dbReference type="EMBL" id="KAK3766549.1"/>
    </source>
</evidence>
<reference evidence="1" key="1">
    <citation type="journal article" date="2023" name="G3 (Bethesda)">
        <title>A reference genome for the long-term kleptoplast-retaining sea slug Elysia crispata morphotype clarki.</title>
        <authorList>
            <person name="Eastman K.E."/>
            <person name="Pendleton A.L."/>
            <person name="Shaikh M.A."/>
            <person name="Suttiyut T."/>
            <person name="Ogas R."/>
            <person name="Tomko P."/>
            <person name="Gavelis G."/>
            <person name="Widhalm J.R."/>
            <person name="Wisecaver J.H."/>
        </authorList>
    </citation>
    <scope>NUCLEOTIDE SEQUENCE</scope>
    <source>
        <strain evidence="1">ECLA1</strain>
    </source>
</reference>
<protein>
    <submittedName>
        <fullName evidence="1">Uncharacterized protein</fullName>
    </submittedName>
</protein>
<dbReference type="Proteomes" id="UP001283361">
    <property type="component" value="Unassembled WGS sequence"/>
</dbReference>
<dbReference type="AlphaFoldDB" id="A0AAE0ZBQ5"/>
<evidence type="ECO:0000313" key="2">
    <source>
        <dbReference type="Proteomes" id="UP001283361"/>
    </source>
</evidence>
<name>A0AAE0ZBQ5_9GAST</name>
<dbReference type="EMBL" id="JAWDGP010004210">
    <property type="protein sequence ID" value="KAK3766549.1"/>
    <property type="molecule type" value="Genomic_DNA"/>
</dbReference>
<proteinExistence type="predicted"/>
<accession>A0AAE0ZBQ5</accession>
<gene>
    <name evidence="1" type="ORF">RRG08_028667</name>
</gene>